<keyword evidence="2" id="KW-0808">Transferase</keyword>
<dbReference type="SUPFAM" id="SSF53335">
    <property type="entry name" value="S-adenosyl-L-methionine-dependent methyltransferases"/>
    <property type="match status" value="1"/>
</dbReference>
<evidence type="ECO:0000313" key="3">
    <source>
        <dbReference type="EMBL" id="QNO51949.1"/>
    </source>
</evidence>
<dbReference type="InterPro" id="IPR007213">
    <property type="entry name" value="Ppm1/Ppm2/Tcmp"/>
</dbReference>
<keyword evidence="1" id="KW-0489">Methyltransferase</keyword>
<evidence type="ECO:0008006" key="4">
    <source>
        <dbReference type="Google" id="ProtNLM"/>
    </source>
</evidence>
<dbReference type="Gene3D" id="3.40.50.150">
    <property type="entry name" value="Vaccinia Virus protein VP39"/>
    <property type="match status" value="1"/>
</dbReference>
<gene>
    <name evidence="3" type="ORF">ACBLIHAL_00007</name>
</gene>
<dbReference type="Pfam" id="PF04072">
    <property type="entry name" value="LCM"/>
    <property type="match status" value="1"/>
</dbReference>
<evidence type="ECO:0000256" key="1">
    <source>
        <dbReference type="ARBA" id="ARBA00022603"/>
    </source>
</evidence>
<accession>A0A7G9YVB5</accession>
<proteinExistence type="predicted"/>
<organism evidence="3">
    <name type="scientific">Candidatus Methanophagaceae archaeon ANME-1 ERB6</name>
    <dbReference type="NCBI Taxonomy" id="2759912"/>
    <lineage>
        <taxon>Archaea</taxon>
        <taxon>Methanobacteriati</taxon>
        <taxon>Methanobacteriota</taxon>
        <taxon>Stenosarchaea group</taxon>
        <taxon>Methanomicrobia</taxon>
        <taxon>Candidatus Methanophagales</taxon>
        <taxon>Candidatus Methanophagaceae</taxon>
    </lineage>
</organism>
<dbReference type="GO" id="GO:0032259">
    <property type="term" value="P:methylation"/>
    <property type="evidence" value="ECO:0007669"/>
    <property type="project" value="UniProtKB-KW"/>
</dbReference>
<dbReference type="PANTHER" id="PTHR43619:SF2">
    <property type="entry name" value="S-ADENOSYL-L-METHIONINE-DEPENDENT METHYLTRANSFERASES SUPERFAMILY PROTEIN"/>
    <property type="match status" value="1"/>
</dbReference>
<sequence>MVVHVAIRAKQYDRYVGKFLESSPEGVVVNIGCGLDSRLLRVDNGKVIFYDLDLPEVIEIKKQFFKENERYHFIASSVLDYNWMSIVAKHKGPFLFIAERVFMYLHKEDVKSLVLKLQSEFPGSELVCEVVNSLWLKKPLKRIVNYKMQHHGHLGKDATFHFGIRDSKEIEGGNPGINLLEDWSYFDSEEKKLGWLKMFRNIELFRKTQWTVHYKLN</sequence>
<dbReference type="GO" id="GO:0008168">
    <property type="term" value="F:methyltransferase activity"/>
    <property type="evidence" value="ECO:0007669"/>
    <property type="project" value="UniProtKB-KW"/>
</dbReference>
<dbReference type="AlphaFoldDB" id="A0A7G9YVB5"/>
<dbReference type="PANTHER" id="PTHR43619">
    <property type="entry name" value="S-ADENOSYL-L-METHIONINE-DEPENDENT METHYLTRANSFERASE YKTD-RELATED"/>
    <property type="match status" value="1"/>
</dbReference>
<dbReference type="EMBL" id="MT631497">
    <property type="protein sequence ID" value="QNO51949.1"/>
    <property type="molecule type" value="Genomic_DNA"/>
</dbReference>
<evidence type="ECO:0000256" key="2">
    <source>
        <dbReference type="ARBA" id="ARBA00022679"/>
    </source>
</evidence>
<reference evidence="3" key="1">
    <citation type="submission" date="2020-06" db="EMBL/GenBank/DDBJ databases">
        <title>Unique genomic features of the anaerobic methanotrophic archaea.</title>
        <authorList>
            <person name="Chadwick G.L."/>
            <person name="Skennerton C.T."/>
            <person name="Laso-Perez R."/>
            <person name="Leu A.O."/>
            <person name="Speth D.R."/>
            <person name="Yu H."/>
            <person name="Morgan-Lang C."/>
            <person name="Hatzenpichler R."/>
            <person name="Goudeau D."/>
            <person name="Malmstrom R."/>
            <person name="Brazelton W.J."/>
            <person name="Woyke T."/>
            <person name="Hallam S.J."/>
            <person name="Tyson G.W."/>
            <person name="Wegener G."/>
            <person name="Boetius A."/>
            <person name="Orphan V."/>
        </authorList>
    </citation>
    <scope>NUCLEOTIDE SEQUENCE</scope>
</reference>
<name>A0A7G9YVB5_9EURY</name>
<protein>
    <recommendedName>
        <fullName evidence="4">Class I SAM-dependent methyltransferase</fullName>
    </recommendedName>
</protein>
<dbReference type="InterPro" id="IPR029063">
    <property type="entry name" value="SAM-dependent_MTases_sf"/>
</dbReference>